<organism evidence="5 6">
    <name type="scientific">Acyrthosiphon pisum</name>
    <name type="common">Pea aphid</name>
    <dbReference type="NCBI Taxonomy" id="7029"/>
    <lineage>
        <taxon>Eukaryota</taxon>
        <taxon>Metazoa</taxon>
        <taxon>Ecdysozoa</taxon>
        <taxon>Arthropoda</taxon>
        <taxon>Hexapoda</taxon>
        <taxon>Insecta</taxon>
        <taxon>Pterygota</taxon>
        <taxon>Neoptera</taxon>
        <taxon>Paraneoptera</taxon>
        <taxon>Hemiptera</taxon>
        <taxon>Sternorrhyncha</taxon>
        <taxon>Aphidomorpha</taxon>
        <taxon>Aphidoidea</taxon>
        <taxon>Aphididae</taxon>
        <taxon>Macrosiphini</taxon>
        <taxon>Acyrthosiphon</taxon>
    </lineage>
</organism>
<evidence type="ECO:0000313" key="5">
    <source>
        <dbReference type="EnsemblMetazoa" id="XP_016664108.1"/>
    </source>
</evidence>
<dbReference type="InterPro" id="IPR001207">
    <property type="entry name" value="Transposase_mutator"/>
</dbReference>
<keyword evidence="2" id="KW-0238">DNA-binding</keyword>
<evidence type="ECO:0000256" key="3">
    <source>
        <dbReference type="ARBA" id="ARBA00023172"/>
    </source>
</evidence>
<keyword evidence="6" id="KW-1185">Reference proteome</keyword>
<evidence type="ECO:0000256" key="1">
    <source>
        <dbReference type="ARBA" id="ARBA00022578"/>
    </source>
</evidence>
<protein>
    <recommendedName>
        <fullName evidence="4">MULE transposase domain-containing protein</fullName>
    </recommendedName>
</protein>
<dbReference type="OrthoDB" id="8047332at2759"/>
<evidence type="ECO:0000256" key="2">
    <source>
        <dbReference type="ARBA" id="ARBA00023125"/>
    </source>
</evidence>
<dbReference type="GeneID" id="100572003"/>
<dbReference type="AlphaFoldDB" id="A0A8R2D6U0"/>
<keyword evidence="3" id="KW-0233">DNA recombination</keyword>
<evidence type="ECO:0000259" key="4">
    <source>
        <dbReference type="Pfam" id="PF10551"/>
    </source>
</evidence>
<dbReference type="Proteomes" id="UP000007819">
    <property type="component" value="Chromosome X"/>
</dbReference>
<reference evidence="6" key="1">
    <citation type="submission" date="2010-06" db="EMBL/GenBank/DDBJ databases">
        <authorList>
            <person name="Jiang H."/>
            <person name="Abraham K."/>
            <person name="Ali S."/>
            <person name="Alsbrooks S.L."/>
            <person name="Anim B.N."/>
            <person name="Anosike U.S."/>
            <person name="Attaway T."/>
            <person name="Bandaranaike D.P."/>
            <person name="Battles P.K."/>
            <person name="Bell S.N."/>
            <person name="Bell A.V."/>
            <person name="Beltran B."/>
            <person name="Bickham C."/>
            <person name="Bustamante Y."/>
            <person name="Caleb T."/>
            <person name="Canada A."/>
            <person name="Cardenas V."/>
            <person name="Carter K."/>
            <person name="Chacko J."/>
            <person name="Chandrabose M.N."/>
            <person name="Chavez D."/>
            <person name="Chavez A."/>
            <person name="Chen L."/>
            <person name="Chu H.-S."/>
            <person name="Claassen K.J."/>
            <person name="Cockrell R."/>
            <person name="Collins M."/>
            <person name="Cooper J.A."/>
            <person name="Cree A."/>
            <person name="Curry S.M."/>
            <person name="Da Y."/>
            <person name="Dao M.D."/>
            <person name="Das B."/>
            <person name="Davila M.-L."/>
            <person name="Davy-Carroll L."/>
            <person name="Denson S."/>
            <person name="Dinh H."/>
            <person name="Ebong V.E."/>
            <person name="Edwards J.R."/>
            <person name="Egan A."/>
            <person name="El-Daye J."/>
            <person name="Escobedo L."/>
            <person name="Fernandez S."/>
            <person name="Fernando P.R."/>
            <person name="Flagg N."/>
            <person name="Forbes L.D."/>
            <person name="Fowler R.G."/>
            <person name="Fu Q."/>
            <person name="Gabisi R.A."/>
            <person name="Ganer J."/>
            <person name="Garbino Pronczuk A."/>
            <person name="Garcia R.M."/>
            <person name="Garner T."/>
            <person name="Garrett T.E."/>
            <person name="Gonzalez D.A."/>
            <person name="Hamid H."/>
            <person name="Hawkins E.S."/>
            <person name="Hirani K."/>
            <person name="Hogues M.E."/>
            <person name="Hollins B."/>
            <person name="Hsiao C.-H."/>
            <person name="Jabil R."/>
            <person name="James M.L."/>
            <person name="Jhangiani S.N."/>
            <person name="Johnson B."/>
            <person name="Johnson Q."/>
            <person name="Joshi V."/>
            <person name="Kalu J.B."/>
            <person name="Kam C."/>
            <person name="Kashfia A."/>
            <person name="Keebler J."/>
            <person name="Kisamo H."/>
            <person name="Kovar C.L."/>
            <person name="Lago L.A."/>
            <person name="Lai C.-Y."/>
            <person name="Laidlaw J."/>
            <person name="Lara F."/>
            <person name="Le T.-K."/>
            <person name="Lee S.L."/>
            <person name="Legall F.H."/>
            <person name="Lemon S.J."/>
            <person name="Lewis L.R."/>
            <person name="Li B."/>
            <person name="Liu Y."/>
            <person name="Liu Y.-S."/>
            <person name="Lopez J."/>
            <person name="Lozado R.J."/>
            <person name="Lu J."/>
            <person name="Madu R.C."/>
            <person name="Maheshwari M."/>
            <person name="Maheshwari R."/>
            <person name="Malloy K."/>
            <person name="Martinez E."/>
            <person name="Mathew T."/>
            <person name="Mercado I.C."/>
            <person name="Mercado C."/>
            <person name="Meyer B."/>
            <person name="Montgomery K."/>
            <person name="Morgan M.B."/>
            <person name="Munidasa M."/>
            <person name="Nazareth L.V."/>
            <person name="Nelson J."/>
            <person name="Ng B.M."/>
            <person name="Nguyen N.B."/>
            <person name="Nguyen P.Q."/>
            <person name="Nguyen T."/>
            <person name="Obregon M."/>
            <person name="Okwuonu G.O."/>
            <person name="Onwere C.G."/>
            <person name="Orozco G."/>
            <person name="Parra A."/>
            <person name="Patel S."/>
            <person name="Patil S."/>
            <person name="Perez A."/>
            <person name="Perez Y."/>
            <person name="Pham C."/>
            <person name="Primus E.L."/>
            <person name="Pu L.-L."/>
            <person name="Puazo M."/>
            <person name="Qin X."/>
            <person name="Quiroz J.B."/>
            <person name="Reese J."/>
            <person name="Richards S."/>
            <person name="Rives C.M."/>
            <person name="Robberts R."/>
            <person name="Ruiz S.J."/>
            <person name="Ruiz M.J."/>
            <person name="Santibanez J."/>
            <person name="Schneider B.W."/>
            <person name="Sisson I."/>
            <person name="Smith M."/>
            <person name="Sodergren E."/>
            <person name="Song X.-Z."/>
            <person name="Song B.B."/>
            <person name="Summersgill H."/>
            <person name="Thelus R."/>
            <person name="Thornton R.D."/>
            <person name="Trejos Z.Y."/>
            <person name="Usmani K."/>
            <person name="Vattathil S."/>
            <person name="Villasana D."/>
            <person name="Walker D.L."/>
            <person name="Wang S."/>
            <person name="Wang K."/>
            <person name="White C.S."/>
            <person name="Williams A.C."/>
            <person name="Williamson J."/>
            <person name="Wilson K."/>
            <person name="Woghiren I.O."/>
            <person name="Woodworth J.R."/>
            <person name="Worley K.C."/>
            <person name="Wright R.A."/>
            <person name="Wu W."/>
            <person name="Young L."/>
            <person name="Zhang L."/>
            <person name="Zhang J."/>
            <person name="Zhu Y."/>
            <person name="Muzny D.M."/>
            <person name="Weinstock G."/>
            <person name="Gibbs R.A."/>
        </authorList>
    </citation>
    <scope>NUCLEOTIDE SEQUENCE [LARGE SCALE GENOMIC DNA]</scope>
    <source>
        <strain evidence="6">LSR1</strain>
    </source>
</reference>
<dbReference type="PROSITE" id="PS01007">
    <property type="entry name" value="TRANSPOSASE_MUTATOR"/>
    <property type="match status" value="1"/>
</dbReference>
<name>A0A8R2D6U0_ACYPI</name>
<dbReference type="GO" id="GO:0004803">
    <property type="term" value="F:transposase activity"/>
    <property type="evidence" value="ECO:0007669"/>
    <property type="project" value="InterPro"/>
</dbReference>
<dbReference type="InterPro" id="IPR018289">
    <property type="entry name" value="MULE_transposase_dom"/>
</dbReference>
<dbReference type="EnsemblMetazoa" id="XM_016808619.2">
    <property type="protein sequence ID" value="XP_016664108.1"/>
    <property type="gene ID" value="LOC100572003"/>
</dbReference>
<dbReference type="Pfam" id="PF10551">
    <property type="entry name" value="MULE"/>
    <property type="match status" value="1"/>
</dbReference>
<proteinExistence type="predicted"/>
<sequence>MVYALTTRITLSTYESFFRIVRQILPLNYNQLTIITDYERGLMNAVRIVFPQTKLQGCWFHFCQSVIRYCKRSMNSLFQLFQTSVEAATVLRMVLALPHLPAESQINCNFTMLDGFQIIVDYVNQQPVIRERLQAFLFGYIQDFWFRQITAENISVFGLEFLKNDINRLLLYKL</sequence>
<dbReference type="KEGG" id="api:100572003"/>
<feature type="domain" description="MULE transposase" evidence="4">
    <location>
        <begin position="2"/>
        <end position="64"/>
    </location>
</feature>
<reference evidence="5" key="2">
    <citation type="submission" date="2022-06" db="UniProtKB">
        <authorList>
            <consortium name="EnsemblMetazoa"/>
        </authorList>
    </citation>
    <scope>IDENTIFICATION</scope>
</reference>
<dbReference type="RefSeq" id="XP_016664108.1">
    <property type="nucleotide sequence ID" value="XM_016808619.2"/>
</dbReference>
<dbReference type="GO" id="GO:0003677">
    <property type="term" value="F:DNA binding"/>
    <property type="evidence" value="ECO:0007669"/>
    <property type="project" value="UniProtKB-KW"/>
</dbReference>
<keyword evidence="1" id="KW-0815">Transposition</keyword>
<evidence type="ECO:0000313" key="6">
    <source>
        <dbReference type="Proteomes" id="UP000007819"/>
    </source>
</evidence>
<dbReference type="GO" id="GO:0006313">
    <property type="term" value="P:DNA transposition"/>
    <property type="evidence" value="ECO:0007669"/>
    <property type="project" value="InterPro"/>
</dbReference>
<accession>A0A8R2D6U0</accession>